<proteinExistence type="inferred from homology"/>
<feature type="chain" id="PRO_5009119722" description="Esterase" evidence="3">
    <location>
        <begin position="30"/>
        <end position="326"/>
    </location>
</feature>
<dbReference type="InterPro" id="IPR029058">
    <property type="entry name" value="AB_hydrolase_fold"/>
</dbReference>
<comment type="similarity">
    <text evidence="1">Belongs to the esterase D family.</text>
</comment>
<dbReference type="GO" id="GO:0016788">
    <property type="term" value="F:hydrolase activity, acting on ester bonds"/>
    <property type="evidence" value="ECO:0007669"/>
    <property type="project" value="TreeGrafter"/>
</dbReference>
<dbReference type="RefSeq" id="WP_068999902.1">
    <property type="nucleotide sequence ID" value="NZ_MDTQ01000001.1"/>
</dbReference>
<evidence type="ECO:0000313" key="4">
    <source>
        <dbReference type="EMBL" id="ODC04918.1"/>
    </source>
</evidence>
<keyword evidence="5" id="KW-1185">Reference proteome</keyword>
<evidence type="ECO:0000256" key="1">
    <source>
        <dbReference type="ARBA" id="ARBA00005622"/>
    </source>
</evidence>
<organism evidence="4 5">
    <name type="scientific">Terasakiispira papahanaumokuakeensis</name>
    <dbReference type="NCBI Taxonomy" id="197479"/>
    <lineage>
        <taxon>Bacteria</taxon>
        <taxon>Pseudomonadati</taxon>
        <taxon>Pseudomonadota</taxon>
        <taxon>Gammaproteobacteria</taxon>
        <taxon>Oceanospirillales</taxon>
        <taxon>Terasakiispira</taxon>
    </lineage>
</organism>
<reference evidence="4 5" key="1">
    <citation type="submission" date="2016-08" db="EMBL/GenBank/DDBJ databases">
        <authorList>
            <person name="Seilhamer J.J."/>
        </authorList>
    </citation>
    <scope>NUCLEOTIDE SEQUENCE [LARGE SCALE GENOMIC DNA]</scope>
    <source>
        <strain evidence="4 5">PH27A</strain>
    </source>
</reference>
<evidence type="ECO:0000256" key="3">
    <source>
        <dbReference type="SAM" id="SignalP"/>
    </source>
</evidence>
<dbReference type="SUPFAM" id="SSF53474">
    <property type="entry name" value="alpha/beta-Hydrolases"/>
    <property type="match status" value="1"/>
</dbReference>
<gene>
    <name evidence="4" type="ORF">BFW38_16650</name>
</gene>
<dbReference type="Proteomes" id="UP000094291">
    <property type="component" value="Unassembled WGS sequence"/>
</dbReference>
<dbReference type="Gene3D" id="3.40.50.1820">
    <property type="entry name" value="alpha/beta hydrolase"/>
    <property type="match status" value="1"/>
</dbReference>
<dbReference type="AlphaFoldDB" id="A0A1E2VD23"/>
<accession>A0A1E2VD23</accession>
<dbReference type="InterPro" id="IPR000801">
    <property type="entry name" value="Esterase-like"/>
</dbReference>
<dbReference type="PROSITE" id="PS51257">
    <property type="entry name" value="PROKAR_LIPOPROTEIN"/>
    <property type="match status" value="1"/>
</dbReference>
<dbReference type="EMBL" id="MDTQ01000001">
    <property type="protein sequence ID" value="ODC04918.1"/>
    <property type="molecule type" value="Genomic_DNA"/>
</dbReference>
<dbReference type="PANTHER" id="PTHR40841">
    <property type="entry name" value="SIDEROPHORE TRIACETYLFUSARININE C ESTERASE"/>
    <property type="match status" value="1"/>
</dbReference>
<evidence type="ECO:0008006" key="6">
    <source>
        <dbReference type="Google" id="ProtNLM"/>
    </source>
</evidence>
<sequence>MRWATYFKRCMLLALAGSLIACTASHQRAQDGVTMSDSAVKLKQSVQWLMSPQDGSAPFLIQVSQPSGPVPEQGYAVLYVLDGNARFPLMVAARDTLMRKGPEDPGLPLLIVGVGYPETDDFNFERRAADYLPAMESADTGTSLMPGAVSESSQGAARFLTFIQSTLKPAIEQQYPVNHAQETLFGHSYGGLFTLYTLLNQPDSFDHYMALSPSLWWHQGVLKQDIEAFQADRFKPDVFIGVGALEQMPHQEVDAVRAARMADYAMVDNARWAAQQLQQSGLTSVQFRRYAGASHGSVLWPGAQSLMLWLQSFDAPPLTDTHLSGR</sequence>
<dbReference type="STRING" id="197479.BFW38_16650"/>
<keyword evidence="3" id="KW-0732">Signal</keyword>
<dbReference type="InterPro" id="IPR052558">
    <property type="entry name" value="Siderophore_Hydrolase_D"/>
</dbReference>
<comment type="caution">
    <text evidence="4">The sequence shown here is derived from an EMBL/GenBank/DDBJ whole genome shotgun (WGS) entry which is preliminary data.</text>
</comment>
<protein>
    <recommendedName>
        <fullName evidence="6">Esterase</fullName>
    </recommendedName>
</protein>
<evidence type="ECO:0000256" key="2">
    <source>
        <dbReference type="ARBA" id="ARBA00022801"/>
    </source>
</evidence>
<feature type="signal peptide" evidence="3">
    <location>
        <begin position="1"/>
        <end position="29"/>
    </location>
</feature>
<keyword evidence="2" id="KW-0378">Hydrolase</keyword>
<dbReference type="PANTHER" id="PTHR40841:SF2">
    <property type="entry name" value="SIDEROPHORE-DEGRADING ESTERASE (EUROFUNG)"/>
    <property type="match status" value="1"/>
</dbReference>
<dbReference type="OrthoDB" id="9784036at2"/>
<dbReference type="Pfam" id="PF00756">
    <property type="entry name" value="Esterase"/>
    <property type="match status" value="1"/>
</dbReference>
<name>A0A1E2VD23_9GAMM</name>
<evidence type="ECO:0000313" key="5">
    <source>
        <dbReference type="Proteomes" id="UP000094291"/>
    </source>
</evidence>